<feature type="domain" description="A-factor biosynthesis hotdog" evidence="1">
    <location>
        <begin position="210"/>
        <end position="332"/>
    </location>
</feature>
<dbReference type="AlphaFoldDB" id="A0A1H4XCN1"/>
<name>A0A1H4XCN1_9ACTN</name>
<reference evidence="2 3" key="1">
    <citation type="submission" date="2016-10" db="EMBL/GenBank/DDBJ databases">
        <authorList>
            <person name="de Groot N.N."/>
        </authorList>
    </citation>
    <scope>NUCLEOTIDE SEQUENCE [LARGE SCALE GENOMIC DNA]</scope>
    <source>
        <strain evidence="2 3">DSM 40306</strain>
    </source>
</reference>
<proteinExistence type="predicted"/>
<gene>
    <name evidence="2" type="ORF">SAMN04490357_3580</name>
</gene>
<feature type="domain" description="A-factor biosynthesis hotdog" evidence="1">
    <location>
        <begin position="39"/>
        <end position="175"/>
    </location>
</feature>
<dbReference type="Pfam" id="PF03756">
    <property type="entry name" value="AfsA"/>
    <property type="match status" value="2"/>
</dbReference>
<dbReference type="Proteomes" id="UP000182375">
    <property type="component" value="Unassembled WGS sequence"/>
</dbReference>
<evidence type="ECO:0000313" key="3">
    <source>
        <dbReference type="Proteomes" id="UP000182375"/>
    </source>
</evidence>
<accession>A0A1H4XCN1</accession>
<evidence type="ECO:0000313" key="2">
    <source>
        <dbReference type="EMBL" id="SED02571.1"/>
    </source>
</evidence>
<dbReference type="NCBIfam" id="NF041195">
    <property type="entry name" value="ScbA_BarX_GamBu"/>
    <property type="match status" value="1"/>
</dbReference>
<dbReference type="STRING" id="67331.SAMN04490357_3580"/>
<sequence>MRQRTSATASPLTATSAFSAGAVASTQALHYAQAIPRTLVHRASVAEVFLTDAAADGPDRLLVAAQWPRDHALYHPDADGTSDPLLFAESIRQTLLYVGHGRLGIPLGHRFVGQNTGFEIWDREPLRVKGAPVPVVLETTWDYDGSRAPKRYDVRLEMALSVDGVRCGRGHIEACVVDERRYQLLRRRVERPAAGPSGQPEAARLMPHRVGRLRAKDCVLAPGGGPGEWWLRLDLNHAILFDHPTDHIPQAVMLEGFRQLGHLYVHERGRGAPDDTLYGLVGARVDCLAFGELDMPTRLSVTRAESANDGTRELVVSAVQGERRIAEAVLNWAPARVAARAAEPVLQLV</sequence>
<dbReference type="InterPro" id="IPR047757">
    <property type="entry name" value="AfsA-like"/>
</dbReference>
<dbReference type="EMBL" id="FNTD01000004">
    <property type="protein sequence ID" value="SED02571.1"/>
    <property type="molecule type" value="Genomic_DNA"/>
</dbReference>
<protein>
    <submittedName>
        <fullName evidence="2">A-factor biosynthesis hotdog domain-containing protein</fullName>
    </submittedName>
</protein>
<organism evidence="2 3">
    <name type="scientific">Streptomyces misionensis</name>
    <dbReference type="NCBI Taxonomy" id="67331"/>
    <lineage>
        <taxon>Bacteria</taxon>
        <taxon>Bacillati</taxon>
        <taxon>Actinomycetota</taxon>
        <taxon>Actinomycetes</taxon>
        <taxon>Kitasatosporales</taxon>
        <taxon>Streptomycetaceae</taxon>
        <taxon>Streptomyces</taxon>
    </lineage>
</organism>
<dbReference type="GO" id="GO:0016740">
    <property type="term" value="F:transferase activity"/>
    <property type="evidence" value="ECO:0007669"/>
    <property type="project" value="InterPro"/>
</dbReference>
<evidence type="ECO:0000259" key="1">
    <source>
        <dbReference type="Pfam" id="PF03756"/>
    </source>
</evidence>
<dbReference type="InterPro" id="IPR005509">
    <property type="entry name" value="AfsA_hotdog_dom"/>
</dbReference>